<dbReference type="AlphaFoldDB" id="A0AAW0QVL2"/>
<evidence type="ECO:0000313" key="3">
    <source>
        <dbReference type="EMBL" id="KAK8109450.1"/>
    </source>
</evidence>
<keyword evidence="2" id="KW-0812">Transmembrane</keyword>
<dbReference type="EMBL" id="JAQQWP010000007">
    <property type="protein sequence ID" value="KAK8109450.1"/>
    <property type="molecule type" value="Genomic_DNA"/>
</dbReference>
<evidence type="ECO:0000256" key="1">
    <source>
        <dbReference type="SAM" id="MobiDB-lite"/>
    </source>
</evidence>
<gene>
    <name evidence="3" type="ORF">PG999_007587</name>
</gene>
<sequence length="302" mass="32984">MDHELDSSPVKKPASRGDTAEDVADSQGLLPRSSSTFIDVPRPARIDSQGRLRAPRHRRRDDGALVSETECIRALHRPTRPKLAQAAAHRHVGAYVVVGVVDAATGATRECLQGLSGAADDGRPRDFLVALRAAVRRLRPWHVRWFTLKTVGGFGLYECHRYGGGGGGGGGSAYHTVLDVSEATRLTLLELYHDFMAQRSDADECWKEWVHQQFNAGDTFPGARRMGLRLILRWSVPKIIAYVATPVVASIIFGLVYTFTVTGPDMDRVAVLQTAWTVSSYMVTTAGVVVALLAAITSLRDH</sequence>
<accession>A0AAW0QVL2</accession>
<evidence type="ECO:0000313" key="4">
    <source>
        <dbReference type="Proteomes" id="UP001392437"/>
    </source>
</evidence>
<keyword evidence="2" id="KW-1133">Transmembrane helix</keyword>
<evidence type="ECO:0000256" key="2">
    <source>
        <dbReference type="SAM" id="Phobius"/>
    </source>
</evidence>
<feature type="region of interest" description="Disordered" evidence="1">
    <location>
        <begin position="1"/>
        <end position="63"/>
    </location>
</feature>
<name>A0AAW0QVL2_9PEZI</name>
<reference evidence="3 4" key="1">
    <citation type="submission" date="2023-01" db="EMBL/GenBank/DDBJ databases">
        <title>Analysis of 21 Apiospora genomes using comparative genomics revels a genus with tremendous synthesis potential of carbohydrate active enzymes and secondary metabolites.</title>
        <authorList>
            <person name="Sorensen T."/>
        </authorList>
    </citation>
    <scope>NUCLEOTIDE SEQUENCE [LARGE SCALE GENOMIC DNA]</scope>
    <source>
        <strain evidence="3 4">CBS 117206</strain>
    </source>
</reference>
<feature type="transmembrane region" description="Helical" evidence="2">
    <location>
        <begin position="239"/>
        <end position="259"/>
    </location>
</feature>
<organism evidence="3 4">
    <name type="scientific">Apiospora kogelbergensis</name>
    <dbReference type="NCBI Taxonomy" id="1337665"/>
    <lineage>
        <taxon>Eukaryota</taxon>
        <taxon>Fungi</taxon>
        <taxon>Dikarya</taxon>
        <taxon>Ascomycota</taxon>
        <taxon>Pezizomycotina</taxon>
        <taxon>Sordariomycetes</taxon>
        <taxon>Xylariomycetidae</taxon>
        <taxon>Amphisphaeriales</taxon>
        <taxon>Apiosporaceae</taxon>
        <taxon>Apiospora</taxon>
    </lineage>
</organism>
<keyword evidence="4" id="KW-1185">Reference proteome</keyword>
<comment type="caution">
    <text evidence="3">The sequence shown here is derived from an EMBL/GenBank/DDBJ whole genome shotgun (WGS) entry which is preliminary data.</text>
</comment>
<proteinExistence type="predicted"/>
<protein>
    <submittedName>
        <fullName evidence="3">Uncharacterized protein</fullName>
    </submittedName>
</protein>
<keyword evidence="2" id="KW-0472">Membrane</keyword>
<dbReference type="Proteomes" id="UP001392437">
    <property type="component" value="Unassembled WGS sequence"/>
</dbReference>
<feature type="transmembrane region" description="Helical" evidence="2">
    <location>
        <begin position="279"/>
        <end position="299"/>
    </location>
</feature>